<evidence type="ECO:0000256" key="13">
    <source>
        <dbReference type="SAM" id="Phobius"/>
    </source>
</evidence>
<dbReference type="InterPro" id="IPR006875">
    <property type="entry name" value="Sarcoglycan"/>
</dbReference>
<evidence type="ECO:0000256" key="5">
    <source>
        <dbReference type="ARBA" id="ARBA00022490"/>
    </source>
</evidence>
<evidence type="ECO:0000256" key="9">
    <source>
        <dbReference type="ARBA" id="ARBA00023136"/>
    </source>
</evidence>
<comment type="subcellular location">
    <subcellularLocation>
        <location evidence="2">Cell membrane</location>
        <location evidence="2">Sarcolemma</location>
        <topology evidence="2">Single-pass type II membrane protein</topology>
    </subcellularLocation>
    <subcellularLocation>
        <location evidence="1">Cytoplasm</location>
        <location evidence="1">Cytoskeleton</location>
    </subcellularLocation>
</comment>
<keyword evidence="11" id="KW-0325">Glycoprotein</keyword>
<dbReference type="GO" id="GO:0005856">
    <property type="term" value="C:cytoskeleton"/>
    <property type="evidence" value="ECO:0007669"/>
    <property type="project" value="UniProtKB-SubCell"/>
</dbReference>
<evidence type="ECO:0000256" key="2">
    <source>
        <dbReference type="ARBA" id="ARBA00004274"/>
    </source>
</evidence>
<evidence type="ECO:0000256" key="12">
    <source>
        <dbReference type="ARBA" id="ARBA00023212"/>
    </source>
</evidence>
<sequence length="304" mass="33832">MSHHYPYQDDPVWERGQYGHGPTTTTVIQPNYHGKTTDSSIYRVGIYGWRKRCLYLFILLLTVVIIINLALTAWIMNVLDFSSSGMGPLEIHDDGIKVTGKAEFDRPVHFRNLATSEGRVLSIDSAKGLNMNARNLTGHQTASFHLTAEGKAEATCNRFEVFNDKKELLFFVDQKEIGLKLENLRILDEGGSVFEGAVQTGIIRPEPDTPLQLESPTRNLLVDAAQDIEILSRAGDIQATALLDINIQAKQGEIRMDSPNVFISGLQQSNGQGQTQLQICICENGRLFLARNQADCRADRGICE</sequence>
<keyword evidence="5" id="KW-0963">Cytoplasm</keyword>
<evidence type="ECO:0000256" key="8">
    <source>
        <dbReference type="ARBA" id="ARBA00022989"/>
    </source>
</evidence>
<evidence type="ECO:0000256" key="1">
    <source>
        <dbReference type="ARBA" id="ARBA00004245"/>
    </source>
</evidence>
<keyword evidence="6 13" id="KW-0812">Transmembrane</keyword>
<reference evidence="15 16" key="1">
    <citation type="submission" date="2022-11" db="UniProtKB">
        <authorList>
            <consortium name="WormBaseParasite"/>
        </authorList>
    </citation>
    <scope>IDENTIFICATION</scope>
</reference>
<dbReference type="PANTHER" id="PTHR12939">
    <property type="entry name" value="SARCOGLYCAN"/>
    <property type="match status" value="1"/>
</dbReference>
<keyword evidence="9 13" id="KW-0472">Membrane</keyword>
<evidence type="ECO:0000313" key="15">
    <source>
        <dbReference type="WBParaSite" id="PSAMB.scaffold2331size23827.g17373.t1"/>
    </source>
</evidence>
<dbReference type="AlphaFoldDB" id="A0A914VPU4"/>
<dbReference type="PANTHER" id="PTHR12939:SF10">
    <property type="entry name" value="EG:4F1.1 PROTEIN"/>
    <property type="match status" value="1"/>
</dbReference>
<organism evidence="14 15">
    <name type="scientific">Plectus sambesii</name>
    <dbReference type="NCBI Taxonomy" id="2011161"/>
    <lineage>
        <taxon>Eukaryota</taxon>
        <taxon>Metazoa</taxon>
        <taxon>Ecdysozoa</taxon>
        <taxon>Nematoda</taxon>
        <taxon>Chromadorea</taxon>
        <taxon>Plectida</taxon>
        <taxon>Plectina</taxon>
        <taxon>Plectoidea</taxon>
        <taxon>Plectidae</taxon>
        <taxon>Plectus</taxon>
    </lineage>
</organism>
<dbReference type="GO" id="GO:0042383">
    <property type="term" value="C:sarcolemma"/>
    <property type="evidence" value="ECO:0007669"/>
    <property type="project" value="UniProtKB-SubCell"/>
</dbReference>
<evidence type="ECO:0000256" key="6">
    <source>
        <dbReference type="ARBA" id="ARBA00022692"/>
    </source>
</evidence>
<evidence type="ECO:0000256" key="4">
    <source>
        <dbReference type="ARBA" id="ARBA00022475"/>
    </source>
</evidence>
<evidence type="ECO:0000256" key="11">
    <source>
        <dbReference type="ARBA" id="ARBA00023180"/>
    </source>
</evidence>
<protein>
    <submittedName>
        <fullName evidence="15 16">Sarcoglycan delta</fullName>
    </submittedName>
</protein>
<dbReference type="WBParaSite" id="PSAMB.scaffold5423size11731.g26576.t1">
    <property type="protein sequence ID" value="PSAMB.scaffold5423size11731.g26576.t1"/>
    <property type="gene ID" value="PSAMB.scaffold5423size11731.g26576"/>
</dbReference>
<evidence type="ECO:0000256" key="3">
    <source>
        <dbReference type="ARBA" id="ARBA00007574"/>
    </source>
</evidence>
<evidence type="ECO:0000313" key="16">
    <source>
        <dbReference type="WBParaSite" id="PSAMB.scaffold5423size11731.g26576.t1"/>
    </source>
</evidence>
<evidence type="ECO:0000256" key="7">
    <source>
        <dbReference type="ARBA" id="ARBA00022968"/>
    </source>
</evidence>
<evidence type="ECO:0000313" key="14">
    <source>
        <dbReference type="Proteomes" id="UP000887566"/>
    </source>
</evidence>
<accession>A0A914VPU4</accession>
<comment type="similarity">
    <text evidence="3">Belongs to the sarcoglycan beta/delta/gamma/zeta family.</text>
</comment>
<name>A0A914VPU4_9BILA</name>
<dbReference type="InterPro" id="IPR039972">
    <property type="entry name" value="Sarcoglycan_gamma/delta/zeta"/>
</dbReference>
<dbReference type="Proteomes" id="UP000887566">
    <property type="component" value="Unplaced"/>
</dbReference>
<keyword evidence="14" id="KW-1185">Reference proteome</keyword>
<keyword evidence="12" id="KW-0206">Cytoskeleton</keyword>
<keyword evidence="8 13" id="KW-1133">Transmembrane helix</keyword>
<dbReference type="Pfam" id="PF04790">
    <property type="entry name" value="Sarcoglycan_1"/>
    <property type="match status" value="1"/>
</dbReference>
<evidence type="ECO:0000256" key="10">
    <source>
        <dbReference type="ARBA" id="ARBA00023157"/>
    </source>
</evidence>
<dbReference type="GO" id="GO:0016012">
    <property type="term" value="C:sarcoglycan complex"/>
    <property type="evidence" value="ECO:0007669"/>
    <property type="project" value="InterPro"/>
</dbReference>
<dbReference type="WBParaSite" id="PSAMB.scaffold2331size23827.g17373.t1">
    <property type="protein sequence ID" value="PSAMB.scaffold2331size23827.g17373.t1"/>
    <property type="gene ID" value="PSAMB.scaffold2331size23827.g17373"/>
</dbReference>
<proteinExistence type="inferred from homology"/>
<keyword evidence="4" id="KW-1003">Cell membrane</keyword>
<keyword evidence="7" id="KW-0735">Signal-anchor</keyword>
<feature type="transmembrane region" description="Helical" evidence="13">
    <location>
        <begin position="53"/>
        <end position="76"/>
    </location>
</feature>
<keyword evidence="10" id="KW-1015">Disulfide bond</keyword>